<comment type="caution">
    <text evidence="3">The sequence shown here is derived from an EMBL/GenBank/DDBJ whole genome shotgun (WGS) entry which is preliminary data.</text>
</comment>
<dbReference type="InterPro" id="IPR007210">
    <property type="entry name" value="ABC_Gly_betaine_transp_sub-bd"/>
</dbReference>
<dbReference type="Gene3D" id="3.40.190.120">
    <property type="entry name" value="Osmoprotection protein (prox), domain 2"/>
    <property type="match status" value="1"/>
</dbReference>
<gene>
    <name evidence="3" type="ORF">FG87_06215</name>
</gene>
<sequence>MMLAASLRMLARIVLVATAVTAVSCGNDDQGARITVGAGDAVESVVLAEIYAGALARTGARTTVEAGLGERPDYLAALDAGRITVLGEHSGALLTHLDAHAPERTPKNVADALSKSLPEGLVVSDIADGTDLRARVLLTTEAAAHDAVRSVRDLGPSCGARTAGVAPAAGLLSAPPAANTVTGCAFAATIPFPDLAALRKALLDGQIQAGLLLGPPAAGAGSTDGLTILSDDDYAVRAENVLPLFRKGTLDQAQIKKLNYVAGELTTEDLTELIRRVRDEHRDPADVARAWLDDHAL</sequence>
<dbReference type="EMBL" id="JNFP01000006">
    <property type="protein sequence ID" value="KIA65632.1"/>
    <property type="molecule type" value="Genomic_DNA"/>
</dbReference>
<feature type="chain" id="PRO_5047129624" evidence="1">
    <location>
        <begin position="23"/>
        <end position="297"/>
    </location>
</feature>
<feature type="signal peptide" evidence="1">
    <location>
        <begin position="1"/>
        <end position="22"/>
    </location>
</feature>
<name>A0ABR4ZJP1_9NOCA</name>
<dbReference type="RefSeq" id="WP_043665873.1">
    <property type="nucleotide sequence ID" value="NZ_BDCI01000021.1"/>
</dbReference>
<dbReference type="SUPFAM" id="SSF53850">
    <property type="entry name" value="Periplasmic binding protein-like II"/>
    <property type="match status" value="1"/>
</dbReference>
<evidence type="ECO:0000313" key="4">
    <source>
        <dbReference type="Proteomes" id="UP000031364"/>
    </source>
</evidence>
<evidence type="ECO:0000313" key="3">
    <source>
        <dbReference type="EMBL" id="KIA65632.1"/>
    </source>
</evidence>
<keyword evidence="4" id="KW-1185">Reference proteome</keyword>
<evidence type="ECO:0000259" key="2">
    <source>
        <dbReference type="Pfam" id="PF04069"/>
    </source>
</evidence>
<protein>
    <submittedName>
        <fullName evidence="3">Transporter</fullName>
    </submittedName>
</protein>
<dbReference type="Proteomes" id="UP000031364">
    <property type="component" value="Unassembled WGS sequence"/>
</dbReference>
<organism evidence="3 4">
    <name type="scientific">Nocardia vulneris</name>
    <dbReference type="NCBI Taxonomy" id="1141657"/>
    <lineage>
        <taxon>Bacteria</taxon>
        <taxon>Bacillati</taxon>
        <taxon>Actinomycetota</taxon>
        <taxon>Actinomycetes</taxon>
        <taxon>Mycobacteriales</taxon>
        <taxon>Nocardiaceae</taxon>
        <taxon>Nocardia</taxon>
    </lineage>
</organism>
<accession>A0ABR4ZJP1</accession>
<feature type="domain" description="ABC-type glycine betaine transport system substrate-binding" evidence="2">
    <location>
        <begin position="33"/>
        <end position="293"/>
    </location>
</feature>
<evidence type="ECO:0000256" key="1">
    <source>
        <dbReference type="SAM" id="SignalP"/>
    </source>
</evidence>
<reference evidence="3 4" key="1">
    <citation type="journal article" date="2014" name="Int. J. Syst. Evol. Microbiol.">
        <title>Nocardia vulneris sp. nov., isolated from wounds of human patients in North America.</title>
        <authorList>
            <person name="Lasker B.A."/>
            <person name="Bell M."/>
            <person name="Klenk H.P."/>
            <person name="Sproer C."/>
            <person name="Schumann C."/>
            <person name="Schumann P."/>
            <person name="Brown J.M."/>
        </authorList>
    </citation>
    <scope>NUCLEOTIDE SEQUENCE [LARGE SCALE GENOMIC DNA]</scope>
    <source>
        <strain evidence="3 4">W9851</strain>
    </source>
</reference>
<proteinExistence type="predicted"/>
<dbReference type="Gene3D" id="3.40.190.10">
    <property type="entry name" value="Periplasmic binding protein-like II"/>
    <property type="match status" value="1"/>
</dbReference>
<dbReference type="Pfam" id="PF04069">
    <property type="entry name" value="OpuAC"/>
    <property type="match status" value="1"/>
</dbReference>
<keyword evidence="1" id="KW-0732">Signal</keyword>